<dbReference type="RefSeq" id="WP_010929931.1">
    <property type="nucleotide sequence ID" value="NZ_AP024746.1"/>
</dbReference>
<dbReference type="InterPro" id="IPR003673">
    <property type="entry name" value="CoA-Trfase_fam_III"/>
</dbReference>
<dbReference type="InterPro" id="IPR023606">
    <property type="entry name" value="CoA-Trfase_III_dom_1_sf"/>
</dbReference>
<dbReference type="Pfam" id="PF02515">
    <property type="entry name" value="CoA_transf_3"/>
    <property type="match status" value="1"/>
</dbReference>
<dbReference type="Proteomes" id="UP000255014">
    <property type="component" value="Unassembled WGS sequence"/>
</dbReference>
<name>A0A381A8B9_BORPT</name>
<accession>A0A381A8B9</accession>
<keyword evidence="1 2" id="KW-0808">Transferase</keyword>
<dbReference type="InterPro" id="IPR044855">
    <property type="entry name" value="CoA-Trfase_III_dom3_sf"/>
</dbReference>
<sequence length="382" mass="41172">MLNHALAGITVLDFSQGIAGPHGACLLGEMGAEVIKIEPPAGDWLRGLGHRQGGTSVLFGYFNRGKAGVALDLKDHAQRRQALALIDKADVLIESNRPGVMARLGLGYEQARQRNPGLVYISVTGFGQDGPHRDLPATDAAMQAYSGFSFGAGDMRDPVRVRVSVVDIVTGVYVSNAALAALMARHGNQGQGQYIDLSLMHGISAVQGAKYAEHAATRGVISRELYAAIGIYPTRDGHIALSAMRDQQVTDFIGLAGRADLLADPRYATQQARYDNQDELRALIAAELAKQPTAHWIEAARRIDLICQPVQTYDQFRQDPQVRTYELFQDMDLGYDMPLPAVRMPGMTATQASLRPPPRLGADTAAVLRRHGASPPSADATP</sequence>
<proteinExistence type="predicted"/>
<reference evidence="2 3" key="1">
    <citation type="submission" date="2018-06" db="EMBL/GenBank/DDBJ databases">
        <authorList>
            <consortium name="Pathogen Informatics"/>
            <person name="Doyle S."/>
        </authorList>
    </citation>
    <scope>NUCLEOTIDE SEQUENCE [LARGE SCALE GENOMIC DNA]</scope>
    <source>
        <strain evidence="2 3">NCTC10911</strain>
    </source>
</reference>
<dbReference type="SUPFAM" id="SSF89796">
    <property type="entry name" value="CoA-transferase family III (CaiB/BaiF)"/>
    <property type="match status" value="1"/>
</dbReference>
<dbReference type="Gene3D" id="3.40.50.10540">
    <property type="entry name" value="Crotonobetainyl-coa:carnitine coa-transferase, domain 1"/>
    <property type="match status" value="1"/>
</dbReference>
<dbReference type="PANTHER" id="PTHR48207">
    <property type="entry name" value="SUCCINATE--HYDROXYMETHYLGLUTARATE COA-TRANSFERASE"/>
    <property type="match status" value="1"/>
</dbReference>
<evidence type="ECO:0000256" key="1">
    <source>
        <dbReference type="ARBA" id="ARBA00022679"/>
    </source>
</evidence>
<dbReference type="OMA" id="PVMEHAN"/>
<dbReference type="GO" id="GO:0008410">
    <property type="term" value="F:CoA-transferase activity"/>
    <property type="evidence" value="ECO:0007669"/>
    <property type="project" value="TreeGrafter"/>
</dbReference>
<dbReference type="GeneID" id="69600367"/>
<dbReference type="PANTHER" id="PTHR48207:SF3">
    <property type="entry name" value="SUCCINATE--HYDROXYMETHYLGLUTARATE COA-TRANSFERASE"/>
    <property type="match status" value="1"/>
</dbReference>
<dbReference type="AlphaFoldDB" id="A0A381A8B9"/>
<evidence type="ECO:0000313" key="2">
    <source>
        <dbReference type="EMBL" id="SUV66795.1"/>
    </source>
</evidence>
<protein>
    <submittedName>
        <fullName evidence="2">Crotonobetainyl-CoA:carnitine CoA-transferase</fullName>
        <ecNumber evidence="2">2.8.3.-</ecNumber>
    </submittedName>
</protein>
<dbReference type="EC" id="2.8.3.-" evidence="2"/>
<evidence type="ECO:0000313" key="3">
    <source>
        <dbReference type="Proteomes" id="UP000255014"/>
    </source>
</evidence>
<dbReference type="EMBL" id="UFTT01000002">
    <property type="protein sequence ID" value="SUV66795.1"/>
    <property type="molecule type" value="Genomic_DNA"/>
</dbReference>
<gene>
    <name evidence="2" type="primary">caiB_2</name>
    <name evidence="2" type="ORF">NCTC10911_03859</name>
</gene>
<dbReference type="InterPro" id="IPR050483">
    <property type="entry name" value="CoA-transferase_III_domain"/>
</dbReference>
<organism evidence="2 3">
    <name type="scientific">Bordetella pertussis</name>
    <dbReference type="NCBI Taxonomy" id="520"/>
    <lineage>
        <taxon>Bacteria</taxon>
        <taxon>Pseudomonadati</taxon>
        <taxon>Pseudomonadota</taxon>
        <taxon>Betaproteobacteria</taxon>
        <taxon>Burkholderiales</taxon>
        <taxon>Alcaligenaceae</taxon>
        <taxon>Bordetella</taxon>
    </lineage>
</organism>
<dbReference type="Gene3D" id="3.30.1540.10">
    <property type="entry name" value="formyl-coa transferase, domain 3"/>
    <property type="match status" value="1"/>
</dbReference>